<dbReference type="InterPro" id="IPR057646">
    <property type="entry name" value="WD40_WDHD1_1st"/>
</dbReference>
<feature type="non-terminal residue" evidence="7">
    <location>
        <position position="647"/>
    </location>
</feature>
<dbReference type="InterPro" id="IPR015943">
    <property type="entry name" value="WD40/YVTN_repeat-like_dom_sf"/>
</dbReference>
<name>A0A9W8BCR3_9FUNG</name>
<evidence type="ECO:0000256" key="4">
    <source>
        <dbReference type="SAM" id="MobiDB-lite"/>
    </source>
</evidence>
<sequence>MSQSISAPRYAHAEGYTALAFGRNGKFVCTGGSDSLVRVFYASKAERDQEAITLEQHSDNVLSLAVSRGKVISGDEEGMVFSFDLGQSSASDSGGLSIEPSGTVLRSTLPARDISISSTERQVAIATDDENIRIVSLLDMALLHTLVGHRGSVNSVAYSPDSTYLASSGCDGTVRIWDMRDGDPACVHIMLKTAYTCEPGNSMEQYKLRWSHDGRTLAIPCADHSIKLVERNNWDISALLAGRHTNTVCHLSWSSNSKYLASTSLDCQVVVWDVAARKAILTHANASALCQVDWNPQGNMLAFSDSTGAMYIWDDVVPVEHGHAPPFDRSLADSGALTRDRPRAGTTTGGVSNEPMSDLFDDDAAADGALDVDAGEEDEDGLLDAGDETADAMDDFVVDDDGAGYVERRAPRWMAVATSEVQCFQPGATPWIGSRRYLAFTMVGSVVSIAQDESHHTIEIEFYDRSAHRDIHFSDSFKFSMAALSESGCLFATTSRELTNDQSLRGPSDSDEVSVISYKGFASWSTSSDWTLKLPSKEHPRCIAASSHGAAVVTSLGYLRLFSCGGAQRHIESLSSRVVTCVARNDVLLVILESLGTVKSAGGLKQLEYEYMLMSMDGQARLATGSCPVTPAGEIIWAGFSEEGHPV</sequence>
<keyword evidence="8" id="KW-1185">Reference proteome</keyword>
<dbReference type="GO" id="GO:0003682">
    <property type="term" value="F:chromatin binding"/>
    <property type="evidence" value="ECO:0007669"/>
    <property type="project" value="TreeGrafter"/>
</dbReference>
<feature type="compositionally biased region" description="Polar residues" evidence="4">
    <location>
        <begin position="345"/>
        <end position="355"/>
    </location>
</feature>
<dbReference type="AlphaFoldDB" id="A0A9W8BCR3"/>
<dbReference type="PROSITE" id="PS50082">
    <property type="entry name" value="WD_REPEATS_2"/>
    <property type="match status" value="2"/>
</dbReference>
<evidence type="ECO:0000259" key="5">
    <source>
        <dbReference type="Pfam" id="PF12341"/>
    </source>
</evidence>
<dbReference type="PANTHER" id="PTHR19932">
    <property type="entry name" value="WD REPEAT AND HMG-BOX DNA BINDING PROTEIN"/>
    <property type="match status" value="1"/>
</dbReference>
<keyword evidence="2" id="KW-0677">Repeat</keyword>
<dbReference type="Pfam" id="PF24817">
    <property type="entry name" value="WD40_WDHD1_1st"/>
    <property type="match status" value="1"/>
</dbReference>
<gene>
    <name evidence="7" type="primary">mcl1_1</name>
    <name evidence="7" type="ORF">H4R26_003568</name>
</gene>
<evidence type="ECO:0000256" key="1">
    <source>
        <dbReference type="ARBA" id="ARBA00022574"/>
    </source>
</evidence>
<dbReference type="PROSITE" id="PS00678">
    <property type="entry name" value="WD_REPEATS_1"/>
    <property type="match status" value="2"/>
</dbReference>
<dbReference type="Gene3D" id="2.130.10.10">
    <property type="entry name" value="YVTN repeat-like/Quinoprotein amine dehydrogenase"/>
    <property type="match status" value="3"/>
</dbReference>
<evidence type="ECO:0000256" key="3">
    <source>
        <dbReference type="PROSITE-ProRule" id="PRU00221"/>
    </source>
</evidence>
<comment type="caution">
    <text evidence="7">The sequence shown here is derived from an EMBL/GenBank/DDBJ whole genome shotgun (WGS) entry which is preliminary data.</text>
</comment>
<dbReference type="Proteomes" id="UP001150907">
    <property type="component" value="Unassembled WGS sequence"/>
</dbReference>
<feature type="repeat" description="WD" evidence="3">
    <location>
        <begin position="241"/>
        <end position="282"/>
    </location>
</feature>
<dbReference type="InterPro" id="IPR019775">
    <property type="entry name" value="WD40_repeat_CS"/>
</dbReference>
<evidence type="ECO:0000313" key="8">
    <source>
        <dbReference type="Proteomes" id="UP001150907"/>
    </source>
</evidence>
<dbReference type="Pfam" id="PF12341">
    <property type="entry name" value="Mcl1_mid"/>
    <property type="match status" value="1"/>
</dbReference>
<accession>A0A9W8BCR3</accession>
<dbReference type="PROSITE" id="PS50294">
    <property type="entry name" value="WD_REPEATS_REGION"/>
    <property type="match status" value="2"/>
</dbReference>
<dbReference type="GO" id="GO:0006281">
    <property type="term" value="P:DNA repair"/>
    <property type="evidence" value="ECO:0007669"/>
    <property type="project" value="TreeGrafter"/>
</dbReference>
<feature type="region of interest" description="Disordered" evidence="4">
    <location>
        <begin position="324"/>
        <end position="362"/>
    </location>
</feature>
<proteinExistence type="predicted"/>
<evidence type="ECO:0000259" key="6">
    <source>
        <dbReference type="Pfam" id="PF24817"/>
    </source>
</evidence>
<dbReference type="InterPro" id="IPR036322">
    <property type="entry name" value="WD40_repeat_dom_sf"/>
</dbReference>
<keyword evidence="1 3" id="KW-0853">WD repeat</keyword>
<dbReference type="GO" id="GO:0006261">
    <property type="term" value="P:DNA-templated DNA replication"/>
    <property type="evidence" value="ECO:0007669"/>
    <property type="project" value="TreeGrafter"/>
</dbReference>
<dbReference type="SUPFAM" id="SSF50978">
    <property type="entry name" value="WD40 repeat-like"/>
    <property type="match status" value="1"/>
</dbReference>
<dbReference type="GO" id="GO:0043596">
    <property type="term" value="C:nuclear replication fork"/>
    <property type="evidence" value="ECO:0007669"/>
    <property type="project" value="TreeGrafter"/>
</dbReference>
<evidence type="ECO:0000313" key="7">
    <source>
        <dbReference type="EMBL" id="KAJ2002505.1"/>
    </source>
</evidence>
<dbReference type="InterPro" id="IPR022100">
    <property type="entry name" value="WDHD1/CFT4_beta-prop_2nd"/>
</dbReference>
<feature type="repeat" description="WD" evidence="3">
    <location>
        <begin position="146"/>
        <end position="187"/>
    </location>
</feature>
<evidence type="ECO:0000256" key="2">
    <source>
        <dbReference type="ARBA" id="ARBA00022737"/>
    </source>
</evidence>
<dbReference type="SMART" id="SM00320">
    <property type="entry name" value="WD40"/>
    <property type="match status" value="7"/>
</dbReference>
<reference evidence="7" key="1">
    <citation type="submission" date="2022-07" db="EMBL/GenBank/DDBJ databases">
        <title>Phylogenomic reconstructions and comparative analyses of Kickxellomycotina fungi.</title>
        <authorList>
            <person name="Reynolds N.K."/>
            <person name="Stajich J.E."/>
            <person name="Barry K."/>
            <person name="Grigoriev I.V."/>
            <person name="Crous P."/>
            <person name="Smith M.E."/>
        </authorList>
    </citation>
    <scope>NUCLEOTIDE SEQUENCE</scope>
    <source>
        <strain evidence="7">IMI 214461</strain>
    </source>
</reference>
<dbReference type="GO" id="GO:0000278">
    <property type="term" value="P:mitotic cell cycle"/>
    <property type="evidence" value="ECO:0007669"/>
    <property type="project" value="TreeGrafter"/>
</dbReference>
<dbReference type="PANTHER" id="PTHR19932:SF10">
    <property type="entry name" value="WD REPEAT AND HMG-BOX DNA-BINDING PROTEIN 1"/>
    <property type="match status" value="1"/>
</dbReference>
<dbReference type="OrthoDB" id="427368at2759"/>
<feature type="domain" description="WDHD1 first WD40" evidence="6">
    <location>
        <begin position="9"/>
        <end position="310"/>
    </location>
</feature>
<protein>
    <submittedName>
        <fullName evidence="7">DNA polymerase alpha accessory factor Mcl1</fullName>
    </submittedName>
</protein>
<dbReference type="EMBL" id="JANBQF010000295">
    <property type="protein sequence ID" value="KAJ2002505.1"/>
    <property type="molecule type" value="Genomic_DNA"/>
</dbReference>
<organism evidence="7 8">
    <name type="scientific">Coemansia thaxteri</name>
    <dbReference type="NCBI Taxonomy" id="2663907"/>
    <lineage>
        <taxon>Eukaryota</taxon>
        <taxon>Fungi</taxon>
        <taxon>Fungi incertae sedis</taxon>
        <taxon>Zoopagomycota</taxon>
        <taxon>Kickxellomycotina</taxon>
        <taxon>Kickxellomycetes</taxon>
        <taxon>Kickxellales</taxon>
        <taxon>Kickxellaceae</taxon>
        <taxon>Coemansia</taxon>
    </lineage>
</organism>
<dbReference type="InterPro" id="IPR001680">
    <property type="entry name" value="WD40_rpt"/>
</dbReference>
<feature type="domain" description="WDHD1/CFT4 second beta-propeller" evidence="5">
    <location>
        <begin position="423"/>
        <end position="647"/>
    </location>
</feature>